<dbReference type="Proteomes" id="UP000264589">
    <property type="component" value="Unassembled WGS sequence"/>
</dbReference>
<evidence type="ECO:0000313" key="3">
    <source>
        <dbReference type="EMBL" id="RFB04741.1"/>
    </source>
</evidence>
<dbReference type="PRINTS" id="PR00956">
    <property type="entry name" value="FLGMOTORFLIN"/>
</dbReference>
<dbReference type="InParanoid" id="A0A371RH08"/>
<dbReference type="SUPFAM" id="SSF101801">
    <property type="entry name" value="Surface presentation of antigens (SPOA)"/>
    <property type="match status" value="1"/>
</dbReference>
<organism evidence="3 4">
    <name type="scientific">Parvularcula marina</name>
    <dbReference type="NCBI Taxonomy" id="2292771"/>
    <lineage>
        <taxon>Bacteria</taxon>
        <taxon>Pseudomonadati</taxon>
        <taxon>Pseudomonadota</taxon>
        <taxon>Alphaproteobacteria</taxon>
        <taxon>Parvularculales</taxon>
        <taxon>Parvularculaceae</taxon>
        <taxon>Parvularcula</taxon>
    </lineage>
</organism>
<dbReference type="GO" id="GO:0006935">
    <property type="term" value="P:chemotaxis"/>
    <property type="evidence" value="ECO:0007669"/>
    <property type="project" value="InterPro"/>
</dbReference>
<comment type="caution">
    <text evidence="3">The sequence shown here is derived from an EMBL/GenBank/DDBJ whole genome shotgun (WGS) entry which is preliminary data.</text>
</comment>
<dbReference type="InterPro" id="IPR001543">
    <property type="entry name" value="FliN-like_C"/>
</dbReference>
<dbReference type="Gene3D" id="2.30.330.10">
    <property type="entry name" value="SpoA-like"/>
    <property type="match status" value="1"/>
</dbReference>
<dbReference type="OrthoDB" id="8480756at2"/>
<name>A0A371RH08_9PROT</name>
<keyword evidence="3" id="KW-0966">Cell projection</keyword>
<dbReference type="GO" id="GO:0003774">
    <property type="term" value="F:cytoskeletal motor activity"/>
    <property type="evidence" value="ECO:0007669"/>
    <property type="project" value="InterPro"/>
</dbReference>
<dbReference type="RefSeq" id="WP_116391374.1">
    <property type="nucleotide sequence ID" value="NZ_CAXQPM010000009.1"/>
</dbReference>
<proteinExistence type="inferred from homology"/>
<dbReference type="GO" id="GO:0009425">
    <property type="term" value="C:bacterial-type flagellum basal body"/>
    <property type="evidence" value="ECO:0007669"/>
    <property type="project" value="InterPro"/>
</dbReference>
<protein>
    <submittedName>
        <fullName evidence="3">FliM/FliN family flagellar motor switch protein</fullName>
    </submittedName>
</protein>
<dbReference type="AlphaFoldDB" id="A0A371RH08"/>
<evidence type="ECO:0000313" key="4">
    <source>
        <dbReference type="Proteomes" id="UP000264589"/>
    </source>
</evidence>
<keyword evidence="3" id="KW-0282">Flagellum</keyword>
<accession>A0A371RH08</accession>
<evidence type="ECO:0000256" key="1">
    <source>
        <dbReference type="ARBA" id="ARBA00009226"/>
    </source>
</evidence>
<evidence type="ECO:0000259" key="2">
    <source>
        <dbReference type="Pfam" id="PF01052"/>
    </source>
</evidence>
<comment type="similarity">
    <text evidence="1">Belongs to the FliN/MopA/SpaO family.</text>
</comment>
<keyword evidence="4" id="KW-1185">Reference proteome</keyword>
<dbReference type="EMBL" id="QUQO01000001">
    <property type="protein sequence ID" value="RFB04741.1"/>
    <property type="molecule type" value="Genomic_DNA"/>
</dbReference>
<sequence length="91" mass="9575">MSDALTASSNDPLYDIQLPVTVVVGQVTLSLADLSKWEADTIVALGVKTSEPVELQVNGKVVATGELCEGQNGPNSLAVRILDIRKDSAHT</sequence>
<dbReference type="InterPro" id="IPR036429">
    <property type="entry name" value="SpoA-like_sf"/>
</dbReference>
<dbReference type="InterPro" id="IPR001172">
    <property type="entry name" value="FliN_T3SS_HrcQb"/>
</dbReference>
<dbReference type="FunCoup" id="A0A371RH08">
    <property type="interactions" value="28"/>
</dbReference>
<dbReference type="Pfam" id="PF01052">
    <property type="entry name" value="FliMN_C"/>
    <property type="match status" value="1"/>
</dbReference>
<gene>
    <name evidence="3" type="ORF">DX908_05270</name>
</gene>
<feature type="domain" description="Flagellar motor switch protein FliN-like C-terminal" evidence="2">
    <location>
        <begin position="13"/>
        <end position="84"/>
    </location>
</feature>
<keyword evidence="3" id="KW-0969">Cilium</keyword>
<dbReference type="GO" id="GO:0071973">
    <property type="term" value="P:bacterial-type flagellum-dependent cell motility"/>
    <property type="evidence" value="ECO:0007669"/>
    <property type="project" value="InterPro"/>
</dbReference>
<reference evidence="3 4" key="1">
    <citation type="submission" date="2018-08" db="EMBL/GenBank/DDBJ databases">
        <title>Parvularcula sp. SM1705, isolated from surface water of the South Sea China.</title>
        <authorList>
            <person name="Sun L."/>
        </authorList>
    </citation>
    <scope>NUCLEOTIDE SEQUENCE [LARGE SCALE GENOMIC DNA]</scope>
    <source>
        <strain evidence="3 4">SM1705</strain>
    </source>
</reference>